<feature type="non-terminal residue" evidence="1">
    <location>
        <position position="1"/>
    </location>
</feature>
<reference evidence="1" key="1">
    <citation type="submission" date="2023-05" db="EMBL/GenBank/DDBJ databases">
        <authorList>
            <person name="Stuckert A."/>
        </authorList>
    </citation>
    <scope>NUCLEOTIDE SEQUENCE</scope>
</reference>
<dbReference type="EMBL" id="CATNWA010014105">
    <property type="protein sequence ID" value="CAI9567538.1"/>
    <property type="molecule type" value="Genomic_DNA"/>
</dbReference>
<dbReference type="Proteomes" id="UP001162483">
    <property type="component" value="Unassembled WGS sequence"/>
</dbReference>
<accession>A0ABN9D5G1</accession>
<comment type="caution">
    <text evidence="1">The sequence shown here is derived from an EMBL/GenBank/DDBJ whole genome shotgun (WGS) entry which is preliminary data.</text>
</comment>
<evidence type="ECO:0000313" key="2">
    <source>
        <dbReference type="Proteomes" id="UP001162483"/>
    </source>
</evidence>
<proteinExistence type="predicted"/>
<name>A0ABN9D5G1_9NEOB</name>
<sequence length="68" mass="7950">KNKQTHTHKTIHCIKKAKNTKKKITRYNVFTKAYTLMPPPYSQTNDYFTCRGGLTIWKLGHCPRARGQ</sequence>
<evidence type="ECO:0000313" key="1">
    <source>
        <dbReference type="EMBL" id="CAI9567538.1"/>
    </source>
</evidence>
<organism evidence="1 2">
    <name type="scientific">Staurois parvus</name>
    <dbReference type="NCBI Taxonomy" id="386267"/>
    <lineage>
        <taxon>Eukaryota</taxon>
        <taxon>Metazoa</taxon>
        <taxon>Chordata</taxon>
        <taxon>Craniata</taxon>
        <taxon>Vertebrata</taxon>
        <taxon>Euteleostomi</taxon>
        <taxon>Amphibia</taxon>
        <taxon>Batrachia</taxon>
        <taxon>Anura</taxon>
        <taxon>Neobatrachia</taxon>
        <taxon>Ranoidea</taxon>
        <taxon>Ranidae</taxon>
        <taxon>Staurois</taxon>
    </lineage>
</organism>
<protein>
    <submittedName>
        <fullName evidence="1">Uncharacterized protein</fullName>
    </submittedName>
</protein>
<keyword evidence="2" id="KW-1185">Reference proteome</keyword>
<gene>
    <name evidence="1" type="ORF">SPARVUS_LOCUS6551964</name>
</gene>